<dbReference type="GO" id="GO:0000049">
    <property type="term" value="F:tRNA binding"/>
    <property type="evidence" value="ECO:0007669"/>
    <property type="project" value="UniProtKB-UniRule"/>
</dbReference>
<proteinExistence type="inferred from homology"/>
<dbReference type="Pfam" id="PF00281">
    <property type="entry name" value="Ribosomal_L5"/>
    <property type="match status" value="1"/>
</dbReference>
<keyword evidence="5" id="KW-0699">rRNA-binding</keyword>
<dbReference type="InterPro" id="IPR031310">
    <property type="entry name" value="Ribosomal_uL5_N"/>
</dbReference>
<evidence type="ECO:0000256" key="5">
    <source>
        <dbReference type="HAMAP-Rule" id="MF_01333"/>
    </source>
</evidence>
<dbReference type="InterPro" id="IPR002132">
    <property type="entry name" value="Ribosomal_uL5"/>
</dbReference>
<evidence type="ECO:0000256" key="3">
    <source>
        <dbReference type="ARBA" id="ARBA00023274"/>
    </source>
</evidence>
<evidence type="ECO:0000256" key="1">
    <source>
        <dbReference type="ARBA" id="ARBA00008553"/>
    </source>
</evidence>
<keyword evidence="5" id="KW-0694">RNA-binding</keyword>
<accession>A0A7C3SJD7</accession>
<dbReference type="SUPFAM" id="SSF55282">
    <property type="entry name" value="RL5-like"/>
    <property type="match status" value="1"/>
</dbReference>
<dbReference type="GO" id="GO:0003735">
    <property type="term" value="F:structural constituent of ribosome"/>
    <property type="evidence" value="ECO:0007669"/>
    <property type="project" value="InterPro"/>
</dbReference>
<dbReference type="HAMAP" id="MF_01333_B">
    <property type="entry name" value="Ribosomal_uL5_B"/>
    <property type="match status" value="1"/>
</dbReference>
<dbReference type="GO" id="GO:0005840">
    <property type="term" value="C:ribosome"/>
    <property type="evidence" value="ECO:0007669"/>
    <property type="project" value="UniProtKB-KW"/>
</dbReference>
<dbReference type="EMBL" id="DTHB01000049">
    <property type="protein sequence ID" value="HGB15040.1"/>
    <property type="molecule type" value="Genomic_DNA"/>
</dbReference>
<dbReference type="NCBIfam" id="NF000585">
    <property type="entry name" value="PRK00010.1"/>
    <property type="match status" value="1"/>
</dbReference>
<keyword evidence="3 5" id="KW-0687">Ribonucleoprotein</keyword>
<comment type="subunit">
    <text evidence="5">Part of the 50S ribosomal subunit; part of the 5S rRNA/L5/L18/L25 subcomplex. Contacts the 5S rRNA and the P site tRNA. Forms a bridge to the 30S subunit in the 70S ribosome.</text>
</comment>
<dbReference type="GO" id="GO:1990904">
    <property type="term" value="C:ribonucleoprotein complex"/>
    <property type="evidence" value="ECO:0007669"/>
    <property type="project" value="UniProtKB-KW"/>
</dbReference>
<gene>
    <name evidence="5" type="primary">rplE</name>
    <name evidence="9" type="ORF">ENV62_07390</name>
</gene>
<dbReference type="AlphaFoldDB" id="A0A7C3SJD7"/>
<organism evidence="9">
    <name type="scientific">Desulfobacca acetoxidans</name>
    <dbReference type="NCBI Taxonomy" id="60893"/>
    <lineage>
        <taxon>Bacteria</taxon>
        <taxon>Pseudomonadati</taxon>
        <taxon>Thermodesulfobacteriota</taxon>
        <taxon>Desulfobaccia</taxon>
        <taxon>Desulfobaccales</taxon>
        <taxon>Desulfobaccaceae</taxon>
        <taxon>Desulfobacca</taxon>
    </lineage>
</organism>
<protein>
    <recommendedName>
        <fullName evidence="4 5">Large ribosomal subunit protein uL5</fullName>
    </recommendedName>
</protein>
<dbReference type="InterPro" id="IPR020929">
    <property type="entry name" value="Ribosomal_uL5_CS"/>
</dbReference>
<dbReference type="PIRSF" id="PIRSF002161">
    <property type="entry name" value="Ribosomal_L5"/>
    <property type="match status" value="1"/>
</dbReference>
<dbReference type="FunFam" id="3.30.1440.10:FF:000001">
    <property type="entry name" value="50S ribosomal protein L5"/>
    <property type="match status" value="1"/>
</dbReference>
<feature type="domain" description="Large ribosomal subunit protein uL5 N-terminal" evidence="7">
    <location>
        <begin position="29"/>
        <end position="85"/>
    </location>
</feature>
<keyword evidence="5" id="KW-0820">tRNA-binding</keyword>
<dbReference type="Pfam" id="PF00673">
    <property type="entry name" value="Ribosomal_L5_C"/>
    <property type="match status" value="1"/>
</dbReference>
<evidence type="ECO:0000259" key="8">
    <source>
        <dbReference type="Pfam" id="PF00673"/>
    </source>
</evidence>
<evidence type="ECO:0000313" key="9">
    <source>
        <dbReference type="EMBL" id="HGB15040.1"/>
    </source>
</evidence>
<dbReference type="InterPro" id="IPR020930">
    <property type="entry name" value="Ribosomal_uL5_bac-type"/>
</dbReference>
<sequence length="184" mass="21158">MAEKARPRLYELYKQECVPRMMKEFGYRNVMQVPRLEKVVINMGLGEAIQNIKLLDSASAELAAITGQKPVITRARRSIAAFKLREGMPIGCMVTLRRDRMYYFLDKLVNVVLPRVRDFRGVSDRSFDGRGNFTLGIKEQIIFPEIDYDMVDKIKGMNITIVTTAKTDEEAKFLLTLLGMPFRK</sequence>
<evidence type="ECO:0000259" key="7">
    <source>
        <dbReference type="Pfam" id="PF00281"/>
    </source>
</evidence>
<comment type="similarity">
    <text evidence="1 5 6">Belongs to the universal ribosomal protein uL5 family.</text>
</comment>
<dbReference type="PANTHER" id="PTHR11994">
    <property type="entry name" value="60S RIBOSOMAL PROTEIN L11-RELATED"/>
    <property type="match status" value="1"/>
</dbReference>
<dbReference type="PROSITE" id="PS00358">
    <property type="entry name" value="RIBOSOMAL_L5"/>
    <property type="match status" value="1"/>
</dbReference>
<dbReference type="Gene3D" id="3.30.1440.10">
    <property type="match status" value="1"/>
</dbReference>
<evidence type="ECO:0000256" key="6">
    <source>
        <dbReference type="RuleBase" id="RU003930"/>
    </source>
</evidence>
<feature type="domain" description="Large ribosomal subunit protein uL5 C-terminal" evidence="8">
    <location>
        <begin position="89"/>
        <end position="182"/>
    </location>
</feature>
<dbReference type="InterPro" id="IPR022803">
    <property type="entry name" value="Ribosomal_uL5_dom_sf"/>
</dbReference>
<dbReference type="GO" id="GO:0019843">
    <property type="term" value="F:rRNA binding"/>
    <property type="evidence" value="ECO:0007669"/>
    <property type="project" value="UniProtKB-UniRule"/>
</dbReference>
<reference evidence="9" key="1">
    <citation type="journal article" date="2020" name="mSystems">
        <title>Genome- and Community-Level Interaction Insights into Carbon Utilization and Element Cycling Functions of Hydrothermarchaeota in Hydrothermal Sediment.</title>
        <authorList>
            <person name="Zhou Z."/>
            <person name="Liu Y."/>
            <person name="Xu W."/>
            <person name="Pan J."/>
            <person name="Luo Z.H."/>
            <person name="Li M."/>
        </authorList>
    </citation>
    <scope>NUCLEOTIDE SEQUENCE [LARGE SCALE GENOMIC DNA]</scope>
    <source>
        <strain evidence="9">SpSt-776</strain>
    </source>
</reference>
<evidence type="ECO:0000256" key="4">
    <source>
        <dbReference type="ARBA" id="ARBA00035245"/>
    </source>
</evidence>
<keyword evidence="2 5" id="KW-0689">Ribosomal protein</keyword>
<evidence type="ECO:0000256" key="2">
    <source>
        <dbReference type="ARBA" id="ARBA00022980"/>
    </source>
</evidence>
<name>A0A7C3SJD7_9BACT</name>
<comment type="function">
    <text evidence="5">This is 1 of the proteins that bind and probably mediate the attachment of the 5S RNA into the large ribosomal subunit, where it forms part of the central protuberance. In the 70S ribosome it contacts protein S13 of the 30S subunit (bridge B1b), connecting the 2 subunits; this bridge is implicated in subunit movement. Contacts the P site tRNA; the 5S rRNA and some of its associated proteins might help stabilize positioning of ribosome-bound tRNAs.</text>
</comment>
<dbReference type="GO" id="GO:0006412">
    <property type="term" value="P:translation"/>
    <property type="evidence" value="ECO:0007669"/>
    <property type="project" value="UniProtKB-UniRule"/>
</dbReference>
<comment type="caution">
    <text evidence="9">The sequence shown here is derived from an EMBL/GenBank/DDBJ whole genome shotgun (WGS) entry which is preliminary data.</text>
</comment>
<dbReference type="InterPro" id="IPR031309">
    <property type="entry name" value="Ribosomal_uL5_C"/>
</dbReference>